<keyword evidence="2" id="KW-0067">ATP-binding</keyword>
<dbReference type="Proteomes" id="UP000070175">
    <property type="component" value="Unassembled WGS sequence"/>
</dbReference>
<evidence type="ECO:0000259" key="5">
    <source>
        <dbReference type="Pfam" id="PF00493"/>
    </source>
</evidence>
<feature type="domain" description="MCM C-terminal AAA(+) ATPase" evidence="5">
    <location>
        <begin position="707"/>
        <end position="869"/>
    </location>
</feature>
<proteinExistence type="predicted"/>
<dbReference type="InterPro" id="IPR027417">
    <property type="entry name" value="P-loop_NTPase"/>
</dbReference>
<keyword evidence="1" id="KW-0547">Nucleotide-binding</keyword>
<evidence type="ECO:0000313" key="7">
    <source>
        <dbReference type="Proteomes" id="UP000070175"/>
    </source>
</evidence>
<dbReference type="Pfam" id="PF00493">
    <property type="entry name" value="MCM"/>
    <property type="match status" value="1"/>
</dbReference>
<dbReference type="GO" id="GO:0003677">
    <property type="term" value="F:DNA binding"/>
    <property type="evidence" value="ECO:0007669"/>
    <property type="project" value="InterPro"/>
</dbReference>
<feature type="region of interest" description="Disordered" evidence="4">
    <location>
        <begin position="499"/>
        <end position="524"/>
    </location>
</feature>
<keyword evidence="7" id="KW-1185">Reference proteome</keyword>
<gene>
    <name evidence="6" type="ORF">AKJ56_01345</name>
</gene>
<dbReference type="InterPro" id="IPR001208">
    <property type="entry name" value="MCM_dom"/>
</dbReference>
<evidence type="ECO:0000256" key="2">
    <source>
        <dbReference type="ARBA" id="ARBA00022840"/>
    </source>
</evidence>
<dbReference type="Gene3D" id="3.40.50.300">
    <property type="entry name" value="P-loop containing nucleotide triphosphate hydrolases"/>
    <property type="match status" value="1"/>
</dbReference>
<name>A0A133VPP5_9EURY</name>
<evidence type="ECO:0000256" key="1">
    <source>
        <dbReference type="ARBA" id="ARBA00022741"/>
    </source>
</evidence>
<dbReference type="EMBL" id="LHYJ01000015">
    <property type="protein sequence ID" value="KXB08426.1"/>
    <property type="molecule type" value="Genomic_DNA"/>
</dbReference>
<evidence type="ECO:0000313" key="6">
    <source>
        <dbReference type="EMBL" id="KXB08426.1"/>
    </source>
</evidence>
<comment type="caution">
    <text evidence="6">The sequence shown here is derived from an EMBL/GenBank/DDBJ whole genome shotgun (WGS) entry which is preliminary data.</text>
</comment>
<dbReference type="GO" id="GO:0005524">
    <property type="term" value="F:ATP binding"/>
    <property type="evidence" value="ECO:0007669"/>
    <property type="project" value="UniProtKB-KW"/>
</dbReference>
<feature type="coiled-coil region" evidence="3">
    <location>
        <begin position="120"/>
        <end position="183"/>
    </location>
</feature>
<protein>
    <recommendedName>
        <fullName evidence="5">MCM C-terminal AAA(+) ATPase domain-containing protein</fullName>
    </recommendedName>
</protein>
<organism evidence="6 7">
    <name type="scientific">candidate division MSBL1 archaeon SCGC-AAA382N08</name>
    <dbReference type="NCBI Taxonomy" id="1698285"/>
    <lineage>
        <taxon>Archaea</taxon>
        <taxon>Methanobacteriati</taxon>
        <taxon>Methanobacteriota</taxon>
        <taxon>candidate division MSBL1</taxon>
    </lineage>
</organism>
<sequence length="1209" mass="139910">MSEEDIIEIEPLDENEIEIESVDENFNEENCRKFYDFLDHNEGYTELRAFGNEEPRRKFVDDEEDFVNFCEKWSGKRDVYAGVNPRKKKGGSNKDVLKIINIPMDWDAVRPNPKETPASEKELETAIEKVKEIADEIKKLGYERPTIDVSGNGCHPIFKIPPINLEEHDLKEIEERLNEFQKQFIKDYNRKGVDPDPVGDPARIIRVWGTRNLKGEGKKFEEDRRNRLAEPLEINSNPDRKLRNYIFSLDIERKETDFEDIDIDEVTIFRNKKGVKLETLRKNDEKLDDLLSEINPYPEKYSSPSEADMATVSKLLYRDFEPNEVAQIIKKYRRREKILNRDDYLQKTISNAKKGLEKKKEEVEEDSELIHEFQVNEKAGEFVIKVENNRLMVSIKDGDGQVIYPETEFEKDFHKKTKKRNELKKELKKTFDLDVKKDESKAMSVVNDLSAFLQEKDLSRYSRYSRYDSDTRGGEEKDSTCMSFKSVSDLLNIIQEKHTHVEQDSETLKGGNGNEDNEGNAKRKVYDLSADDRRTIVEFEAEVSGEEGDIVAYIPKEFQCSKCGATRRNEFLQDDPFQELIARSFGSDSTPPCPDDECDGRMEPIEDKTTWFHVYKFWVQHPLMKQEKFHQRQRQLRVIHPVDQPEEETYGLLHIKGIPEVFEMGDEKRLGVVALDAEPSDFTLQEELDLEEKYLEKFEEIFPQISQEKIDRTLAPQVTGRSLEKEFVALLQHSALFLPNGDFGLLNILFAGDDTTAKTPICQDLHEDLSPVGTEYADENATVAGLVGGAERGKGGWSITWGALARADCGMAITEGLHAFSIEMLARMREALKSKIARVQKIQHAIRPCRSRILGTINTSVRTEYLATKYQAMNHLGLDGGNQMNRIDLSRWHTVLVFSRDDVPEKEIDKHKANMADGFDRSISKDVWKEHVLWTWWKSSDPNSTVIDNGVLSKVRKVLEDWRNKYKFSDLMIFSPKGFDIFYSFIVASAYLHHRVENDKVRVTEEDVEYIEELFENYFENIALGEYEEMRGKELLFAEELVDQLTANQKKLLKSLSEGSKPRSEVAEELAVAPESVSRMLHQQTKYDSTTNERYYSGAELVEGKRPLIKRRGNDYELTEFGWLVVSDHLLSGEINWESLTHTQKDKANILRDTLESFEEDKISEKALITAVAGEAIGEEFVKEWLIREDQRDDSFLTYNKSEGEVIRK</sequence>
<feature type="coiled-coil region" evidence="3">
    <location>
        <begin position="346"/>
        <end position="376"/>
    </location>
</feature>
<dbReference type="AlphaFoldDB" id="A0A133VPP5"/>
<keyword evidence="3" id="KW-0175">Coiled coil</keyword>
<accession>A0A133VPP5</accession>
<evidence type="ECO:0000256" key="4">
    <source>
        <dbReference type="SAM" id="MobiDB-lite"/>
    </source>
</evidence>
<evidence type="ECO:0000256" key="3">
    <source>
        <dbReference type="SAM" id="Coils"/>
    </source>
</evidence>
<dbReference type="PATRIC" id="fig|1698285.3.peg.147"/>
<reference evidence="6 7" key="1">
    <citation type="journal article" date="2016" name="Sci. Rep.">
        <title>Metabolic traits of an uncultured archaeal lineage -MSBL1- from brine pools of the Red Sea.</title>
        <authorList>
            <person name="Mwirichia R."/>
            <person name="Alam I."/>
            <person name="Rashid M."/>
            <person name="Vinu M."/>
            <person name="Ba-Alawi W."/>
            <person name="Anthony Kamau A."/>
            <person name="Kamanda Ngugi D."/>
            <person name="Goker M."/>
            <person name="Klenk H.P."/>
            <person name="Bajic V."/>
            <person name="Stingl U."/>
        </authorList>
    </citation>
    <scope>NUCLEOTIDE SEQUENCE [LARGE SCALE GENOMIC DNA]</scope>
    <source>
        <strain evidence="6">SCGC-AAA382N08</strain>
    </source>
</reference>